<dbReference type="PANTHER" id="PTHR39550:SF1">
    <property type="entry name" value="SLL0658 PROTEIN"/>
    <property type="match status" value="1"/>
</dbReference>
<dbReference type="AlphaFoldDB" id="A0A656HG78"/>
<gene>
    <name evidence="1" type="ORF">Thini_2917</name>
</gene>
<sequence>MTQQAIINSSPLIFLSKAGYLDLLKTTADEILVPQPVIMEIQRRGKQDITAQALAKAGWLSSIEVTPHPLILAWDLGIGETSVLSYALHKPNINVVIDDGLARKCAETHEIPLLGTLGIVLRAKQQGLISAARPIMQELKRHGMYLKDSTLDQALALIGE</sequence>
<organism evidence="1 2">
    <name type="scientific">Thiothrix nivea (strain ATCC 35100 / DSM 5205 / JP2)</name>
    <dbReference type="NCBI Taxonomy" id="870187"/>
    <lineage>
        <taxon>Bacteria</taxon>
        <taxon>Pseudomonadati</taxon>
        <taxon>Pseudomonadota</taxon>
        <taxon>Gammaproteobacteria</taxon>
        <taxon>Thiotrichales</taxon>
        <taxon>Thiotrichaceae</taxon>
        <taxon>Thiothrix</taxon>
    </lineage>
</organism>
<evidence type="ECO:0000313" key="1">
    <source>
        <dbReference type="EMBL" id="EIJ35447.1"/>
    </source>
</evidence>
<accession>A0A656HG78</accession>
<name>A0A656HG78_THINJ</name>
<reference evidence="2" key="1">
    <citation type="journal article" date="2011" name="Stand. Genomic Sci.">
        <title>Genome sequence of the filamentous, gliding Thiothrix nivea neotype strain (JP2(T)).</title>
        <authorList>
            <person name="Lapidus A."/>
            <person name="Nolan M."/>
            <person name="Lucas S."/>
            <person name="Glavina Del Rio T."/>
            <person name="Tice H."/>
            <person name="Cheng J.F."/>
            <person name="Tapia R."/>
            <person name="Han C."/>
            <person name="Goodwin L."/>
            <person name="Pitluck S."/>
            <person name="Liolios K."/>
            <person name="Pagani I."/>
            <person name="Ivanova N."/>
            <person name="Huntemann M."/>
            <person name="Mavromatis K."/>
            <person name="Mikhailova N."/>
            <person name="Pati A."/>
            <person name="Chen A."/>
            <person name="Palaniappan K."/>
            <person name="Land M."/>
            <person name="Brambilla E.M."/>
            <person name="Rohde M."/>
            <person name="Abt B."/>
            <person name="Verbarg S."/>
            <person name="Goker M."/>
            <person name="Bristow J."/>
            <person name="Eisen J.A."/>
            <person name="Markowitz V."/>
            <person name="Hugenholtz P."/>
            <person name="Kyrpides N.C."/>
            <person name="Klenk H.P."/>
            <person name="Woyke T."/>
        </authorList>
    </citation>
    <scope>NUCLEOTIDE SEQUENCE [LARGE SCALE GENOMIC DNA]</scope>
    <source>
        <strain evidence="2">ATCC 35100 / DSM 5205 / JP2</strain>
    </source>
</reference>
<proteinExistence type="predicted"/>
<dbReference type="OrthoDB" id="5567844at2"/>
<evidence type="ECO:0000313" key="2">
    <source>
        <dbReference type="Proteomes" id="UP000005317"/>
    </source>
</evidence>
<dbReference type="EMBL" id="JH651384">
    <property type="protein sequence ID" value="EIJ35447.1"/>
    <property type="molecule type" value="Genomic_DNA"/>
</dbReference>
<dbReference type="RefSeq" id="WP_002709347.1">
    <property type="nucleotide sequence ID" value="NZ_JH651384.1"/>
</dbReference>
<dbReference type="Pfam" id="PF11848">
    <property type="entry name" value="DUF3368"/>
    <property type="match status" value="1"/>
</dbReference>
<dbReference type="Proteomes" id="UP000005317">
    <property type="component" value="Unassembled WGS sequence"/>
</dbReference>
<keyword evidence="2" id="KW-1185">Reference proteome</keyword>
<dbReference type="PANTHER" id="PTHR39550">
    <property type="entry name" value="SLL0658 PROTEIN"/>
    <property type="match status" value="1"/>
</dbReference>
<dbReference type="InterPro" id="IPR021799">
    <property type="entry name" value="PIN-like_prokaryotic"/>
</dbReference>
<evidence type="ECO:0008006" key="3">
    <source>
        <dbReference type="Google" id="ProtNLM"/>
    </source>
</evidence>
<protein>
    <recommendedName>
        <fullName evidence="3">DUF3368 domain-containing protein</fullName>
    </recommendedName>
</protein>